<evidence type="ECO:0000313" key="6">
    <source>
        <dbReference type="EMBL" id="SDC99503.1"/>
    </source>
</evidence>
<evidence type="ECO:0000256" key="2">
    <source>
        <dbReference type="ARBA" id="ARBA00023004"/>
    </source>
</evidence>
<dbReference type="AlphaFoldDB" id="A0A1G6R527"/>
<evidence type="ECO:0000256" key="1">
    <source>
        <dbReference type="ARBA" id="ARBA00022723"/>
    </source>
</evidence>
<dbReference type="RefSeq" id="WP_110301013.1">
    <property type="nucleotide sequence ID" value="NZ_FMYT01000021.1"/>
</dbReference>
<organism evidence="6 8">
    <name type="scientific">Halanaerobium congolense</name>
    <dbReference type="NCBI Taxonomy" id="54121"/>
    <lineage>
        <taxon>Bacteria</taxon>
        <taxon>Bacillati</taxon>
        <taxon>Bacillota</taxon>
        <taxon>Clostridia</taxon>
        <taxon>Halanaerobiales</taxon>
        <taxon>Halanaerobiaceae</taxon>
        <taxon>Halanaerobium</taxon>
    </lineage>
</organism>
<dbReference type="EMBL" id="QICM01000020">
    <property type="protein sequence ID" value="PXV64023.1"/>
    <property type="molecule type" value="Genomic_DNA"/>
</dbReference>
<dbReference type="Gene3D" id="3.20.20.100">
    <property type="entry name" value="NADP-dependent oxidoreductase domain"/>
    <property type="match status" value="1"/>
</dbReference>
<dbReference type="InterPro" id="IPR017896">
    <property type="entry name" value="4Fe4S_Fe-S-bd"/>
</dbReference>
<keyword evidence="2" id="KW-0408">Iron</keyword>
<proteinExistence type="predicted"/>
<dbReference type="Pfam" id="PF00248">
    <property type="entry name" value="Aldo_ket_red"/>
    <property type="match status" value="1"/>
</dbReference>
<evidence type="ECO:0000256" key="3">
    <source>
        <dbReference type="ARBA" id="ARBA00023014"/>
    </source>
</evidence>
<dbReference type="Proteomes" id="UP000324896">
    <property type="component" value="Unassembled WGS sequence"/>
</dbReference>
<sequence>MKYRKLGELDLKVSALGFGAMRLPVIDDDSANIDQEKAVKMIRYGIDNGINYVDTAWPYHQGESEKVVGKALKDGYREKVYLATKLPVWKCETEADLDKYFNQQLEKLQVEKIDFYLLHALNKERWQTVKDLNIIEWGEKKKKEGKISYLGFSFHDSQQVFNKIIAAHNWDFCQIQYNYLDTEYQAGRSGLQKAYNKGIGIVIMEPIRGGWLAQEPPQSAKELFESENPDRSPVEWALHWLWSQKEPGVVLSGMSKLQQLKENLKTASESEIGLLSDSEFEMMEKAAEEMRGPITCTRCEYCLPCPEAVNIPENFHLYNQAKLLDKGAEMAEKYLKMDAAARADNCVECGQCEPQCPQSLQIIELLKEVNEYFEGVTS</sequence>
<dbReference type="Pfam" id="PF13534">
    <property type="entry name" value="Fer4_17"/>
    <property type="match status" value="1"/>
</dbReference>
<dbReference type="PANTHER" id="PTHR43312:SF2">
    <property type="entry name" value="OXIDOREDUCTASE"/>
    <property type="match status" value="1"/>
</dbReference>
<evidence type="ECO:0000313" key="8">
    <source>
        <dbReference type="Proteomes" id="UP000324896"/>
    </source>
</evidence>
<dbReference type="PANTHER" id="PTHR43312">
    <property type="entry name" value="D-THREO-ALDOSE 1-DEHYDROGENASE"/>
    <property type="match status" value="1"/>
</dbReference>
<dbReference type="InterPro" id="IPR017900">
    <property type="entry name" value="4Fe4S_Fe_S_CS"/>
</dbReference>
<dbReference type="GO" id="GO:0046872">
    <property type="term" value="F:metal ion binding"/>
    <property type="evidence" value="ECO:0007669"/>
    <property type="project" value="UniProtKB-KW"/>
</dbReference>
<dbReference type="EMBL" id="FMYT01000021">
    <property type="protein sequence ID" value="SDC99503.1"/>
    <property type="molecule type" value="Genomic_DNA"/>
</dbReference>
<dbReference type="InterPro" id="IPR053135">
    <property type="entry name" value="AKR2_Oxidoreductase"/>
</dbReference>
<keyword evidence="3" id="KW-0411">Iron-sulfur</keyword>
<keyword evidence="1" id="KW-0479">Metal-binding</keyword>
<evidence type="ECO:0000313" key="7">
    <source>
        <dbReference type="Proteomes" id="UP000247389"/>
    </source>
</evidence>
<dbReference type="PROSITE" id="PS51379">
    <property type="entry name" value="4FE4S_FER_2"/>
    <property type="match status" value="1"/>
</dbReference>
<dbReference type="GO" id="GO:0051536">
    <property type="term" value="F:iron-sulfur cluster binding"/>
    <property type="evidence" value="ECO:0007669"/>
    <property type="project" value="UniProtKB-KW"/>
</dbReference>
<evidence type="ECO:0000259" key="4">
    <source>
        <dbReference type="PROSITE" id="PS51379"/>
    </source>
</evidence>
<dbReference type="CDD" id="cd19096">
    <property type="entry name" value="AKR_Fe-S_oxidoreductase"/>
    <property type="match status" value="1"/>
</dbReference>
<dbReference type="PROSITE" id="PS00198">
    <property type="entry name" value="4FE4S_FER_1"/>
    <property type="match status" value="1"/>
</dbReference>
<dbReference type="InterPro" id="IPR023210">
    <property type="entry name" value="NADP_OxRdtase_dom"/>
</dbReference>
<protein>
    <recommendedName>
        <fullName evidence="4">4Fe-4S ferredoxin-type domain-containing protein</fullName>
    </recommendedName>
</protein>
<evidence type="ECO:0000313" key="5">
    <source>
        <dbReference type="EMBL" id="PXV64023.1"/>
    </source>
</evidence>
<name>A0A1G6R527_9FIRM</name>
<feature type="domain" description="4Fe-4S ferredoxin-type" evidence="4">
    <location>
        <begin position="337"/>
        <end position="368"/>
    </location>
</feature>
<dbReference type="InterPro" id="IPR036812">
    <property type="entry name" value="NAD(P)_OxRdtase_dom_sf"/>
</dbReference>
<dbReference type="SUPFAM" id="SSF46548">
    <property type="entry name" value="alpha-helical ferredoxin"/>
    <property type="match status" value="1"/>
</dbReference>
<reference evidence="5 7" key="2">
    <citation type="submission" date="2018-04" db="EMBL/GenBank/DDBJ databases">
        <title>Subsurface microbial communities from deep shales in Ohio and West Virginia, USA.</title>
        <authorList>
            <person name="Wrighton K."/>
        </authorList>
    </citation>
    <scope>NUCLEOTIDE SEQUENCE [LARGE SCALE GENOMIC DNA]</scope>
    <source>
        <strain evidence="5 7">MSL28</strain>
    </source>
</reference>
<dbReference type="Proteomes" id="UP000247389">
    <property type="component" value="Unassembled WGS sequence"/>
</dbReference>
<reference evidence="6 8" key="1">
    <citation type="submission" date="2016-10" db="EMBL/GenBank/DDBJ databases">
        <authorList>
            <person name="Varghese N."/>
            <person name="Submissions S."/>
        </authorList>
    </citation>
    <scope>NUCLEOTIDE SEQUENCE [LARGE SCALE GENOMIC DNA]</scope>
    <source>
        <strain evidence="6 8">WG10</strain>
    </source>
</reference>
<accession>A0A1G6R527</accession>
<gene>
    <name evidence="5" type="ORF">C8C78_12023</name>
    <name evidence="6" type="ORF">SAMN04488597_12135</name>
</gene>
<dbReference type="SUPFAM" id="SSF51430">
    <property type="entry name" value="NAD(P)-linked oxidoreductase"/>
    <property type="match status" value="1"/>
</dbReference>